<proteinExistence type="predicted"/>
<dbReference type="Proteomes" id="UP000325577">
    <property type="component" value="Linkage Group LG3"/>
</dbReference>
<dbReference type="AlphaFoldDB" id="A0A5J5A5M9"/>
<organism evidence="1 2">
    <name type="scientific">Nyssa sinensis</name>
    <dbReference type="NCBI Taxonomy" id="561372"/>
    <lineage>
        <taxon>Eukaryota</taxon>
        <taxon>Viridiplantae</taxon>
        <taxon>Streptophyta</taxon>
        <taxon>Embryophyta</taxon>
        <taxon>Tracheophyta</taxon>
        <taxon>Spermatophyta</taxon>
        <taxon>Magnoliopsida</taxon>
        <taxon>eudicotyledons</taxon>
        <taxon>Gunneridae</taxon>
        <taxon>Pentapetalae</taxon>
        <taxon>asterids</taxon>
        <taxon>Cornales</taxon>
        <taxon>Nyssaceae</taxon>
        <taxon>Nyssa</taxon>
    </lineage>
</organism>
<keyword evidence="2" id="KW-1185">Reference proteome</keyword>
<evidence type="ECO:0000313" key="2">
    <source>
        <dbReference type="Proteomes" id="UP000325577"/>
    </source>
</evidence>
<name>A0A5J5A5M9_9ASTE</name>
<gene>
    <name evidence="1" type="ORF">F0562_007645</name>
</gene>
<protein>
    <submittedName>
        <fullName evidence="1">Uncharacterized protein</fullName>
    </submittedName>
</protein>
<evidence type="ECO:0000313" key="1">
    <source>
        <dbReference type="EMBL" id="KAA8525790.1"/>
    </source>
</evidence>
<accession>A0A5J5A5M9</accession>
<sequence length="274" mass="29453">MASFRPLSAEINVLHDTKNPSLSVQATDPLTKSHLQVGLSNVAQGSTGCSGSSVSELAKDTTGSFGFSVSKLLADHVATDSLHAQFSSPIVQSQVSSVVLTTPPAIHAPQDVHVMAAAKKINHDKEASNASHINGLHAAKEKESTRSLHAKVPHPLLRQEPSHLPSTVVVRQNDLPNVVYATHSPEVTTNDFEDGEVFTNNPVVAARDSPSRLTWADQASSGEFIPQEALELEEEYGWFLVNPDLLHLLSPIRMVKPPIAVAQRGAMVGESFMR</sequence>
<dbReference type="EMBL" id="CM018046">
    <property type="protein sequence ID" value="KAA8525790.1"/>
    <property type="molecule type" value="Genomic_DNA"/>
</dbReference>
<reference evidence="1 2" key="1">
    <citation type="submission" date="2019-09" db="EMBL/GenBank/DDBJ databases">
        <title>A chromosome-level genome assembly of the Chinese tupelo Nyssa sinensis.</title>
        <authorList>
            <person name="Yang X."/>
            <person name="Kang M."/>
            <person name="Yang Y."/>
            <person name="Xiong H."/>
            <person name="Wang M."/>
            <person name="Zhang Z."/>
            <person name="Wang Z."/>
            <person name="Wu H."/>
            <person name="Ma T."/>
            <person name="Liu J."/>
            <person name="Xi Z."/>
        </authorList>
    </citation>
    <scope>NUCLEOTIDE SEQUENCE [LARGE SCALE GENOMIC DNA]</scope>
    <source>
        <strain evidence="1">J267</strain>
        <tissue evidence="1">Leaf</tissue>
    </source>
</reference>